<dbReference type="GO" id="GO:0003964">
    <property type="term" value="F:RNA-directed DNA polymerase activity"/>
    <property type="evidence" value="ECO:0007669"/>
    <property type="project" value="UniProtKB-KW"/>
</dbReference>
<keyword evidence="3" id="KW-1185">Reference proteome</keyword>
<evidence type="ECO:0000259" key="1">
    <source>
        <dbReference type="Pfam" id="PF13966"/>
    </source>
</evidence>
<organism evidence="2 3">
    <name type="scientific">Artemisia annua</name>
    <name type="common">Sweet wormwood</name>
    <dbReference type="NCBI Taxonomy" id="35608"/>
    <lineage>
        <taxon>Eukaryota</taxon>
        <taxon>Viridiplantae</taxon>
        <taxon>Streptophyta</taxon>
        <taxon>Embryophyta</taxon>
        <taxon>Tracheophyta</taxon>
        <taxon>Spermatophyta</taxon>
        <taxon>Magnoliopsida</taxon>
        <taxon>eudicotyledons</taxon>
        <taxon>Gunneridae</taxon>
        <taxon>Pentapetalae</taxon>
        <taxon>asterids</taxon>
        <taxon>campanulids</taxon>
        <taxon>Asterales</taxon>
        <taxon>Asteraceae</taxon>
        <taxon>Asteroideae</taxon>
        <taxon>Anthemideae</taxon>
        <taxon>Artemisiinae</taxon>
        <taxon>Artemisia</taxon>
    </lineage>
</organism>
<feature type="domain" description="Reverse transcriptase zinc-binding" evidence="1">
    <location>
        <begin position="71"/>
        <end position="154"/>
    </location>
</feature>
<dbReference type="PANTHER" id="PTHR33116">
    <property type="entry name" value="REVERSE TRANSCRIPTASE ZINC-BINDING DOMAIN-CONTAINING PROTEIN-RELATED-RELATED"/>
    <property type="match status" value="1"/>
</dbReference>
<dbReference type="AlphaFoldDB" id="A0A2U1KU07"/>
<proteinExistence type="predicted"/>
<dbReference type="EMBL" id="PKPP01013947">
    <property type="protein sequence ID" value="PWA40239.1"/>
    <property type="molecule type" value="Genomic_DNA"/>
</dbReference>
<comment type="caution">
    <text evidence="2">The sequence shown here is derived from an EMBL/GenBank/DDBJ whole genome shotgun (WGS) entry which is preliminary data.</text>
</comment>
<keyword evidence="2" id="KW-0695">RNA-directed DNA polymerase</keyword>
<dbReference type="PANTHER" id="PTHR33116:SF78">
    <property type="entry name" value="OS12G0587133 PROTEIN"/>
    <property type="match status" value="1"/>
</dbReference>
<sequence length="253" mass="30072">MLESEKKCRVADRILASTDRGQFCWKWKRMPRTAEEVQQLVDCCRILNQIRLRAGRDSWRWLGHGSDTFSVAAVKKIVIQEEVQPTEVFFKWCKWVPSKCNIFMWRATLDRLPTRVALKRRNILVEEQGCSFCGEFEETVDHIFTECRMAGEVWHALSNWWQIPPIYAFSVRDLLVIHKHAKVSRVKKEVIRGLIIVACWIMWKTRNEKIFSRRSCNVVEIISAIQAIGYLWFKNRRKCKGIEWDSWVNFNMM</sequence>
<dbReference type="Pfam" id="PF13966">
    <property type="entry name" value="zf-RVT"/>
    <property type="match status" value="1"/>
</dbReference>
<evidence type="ECO:0000313" key="3">
    <source>
        <dbReference type="Proteomes" id="UP000245207"/>
    </source>
</evidence>
<gene>
    <name evidence="2" type="ORF">CTI12_AA564440</name>
</gene>
<dbReference type="OrthoDB" id="1101299at2759"/>
<dbReference type="Proteomes" id="UP000245207">
    <property type="component" value="Unassembled WGS sequence"/>
</dbReference>
<keyword evidence="2" id="KW-0808">Transferase</keyword>
<name>A0A2U1KU07_ARTAN</name>
<accession>A0A2U1KU07</accession>
<reference evidence="2 3" key="1">
    <citation type="journal article" date="2018" name="Mol. Plant">
        <title>The genome of Artemisia annua provides insight into the evolution of Asteraceae family and artemisinin biosynthesis.</title>
        <authorList>
            <person name="Shen Q."/>
            <person name="Zhang L."/>
            <person name="Liao Z."/>
            <person name="Wang S."/>
            <person name="Yan T."/>
            <person name="Shi P."/>
            <person name="Liu M."/>
            <person name="Fu X."/>
            <person name="Pan Q."/>
            <person name="Wang Y."/>
            <person name="Lv Z."/>
            <person name="Lu X."/>
            <person name="Zhang F."/>
            <person name="Jiang W."/>
            <person name="Ma Y."/>
            <person name="Chen M."/>
            <person name="Hao X."/>
            <person name="Li L."/>
            <person name="Tang Y."/>
            <person name="Lv G."/>
            <person name="Zhou Y."/>
            <person name="Sun X."/>
            <person name="Brodelius P.E."/>
            <person name="Rose J.K.C."/>
            <person name="Tang K."/>
        </authorList>
    </citation>
    <scope>NUCLEOTIDE SEQUENCE [LARGE SCALE GENOMIC DNA]</scope>
    <source>
        <strain evidence="3">cv. Huhao1</strain>
        <tissue evidence="2">Leaf</tissue>
    </source>
</reference>
<keyword evidence="2" id="KW-0548">Nucleotidyltransferase</keyword>
<dbReference type="STRING" id="35608.A0A2U1KU07"/>
<protein>
    <submittedName>
        <fullName evidence="2">Reverse transcriptase zinc-binding domain-containing protein</fullName>
    </submittedName>
</protein>
<evidence type="ECO:0000313" key="2">
    <source>
        <dbReference type="EMBL" id="PWA40239.1"/>
    </source>
</evidence>
<dbReference type="InterPro" id="IPR026960">
    <property type="entry name" value="RVT-Znf"/>
</dbReference>